<keyword evidence="8" id="KW-0539">Nucleus</keyword>
<dbReference type="GO" id="GO:0017056">
    <property type="term" value="F:structural constituent of nuclear pore"/>
    <property type="evidence" value="ECO:0007669"/>
    <property type="project" value="InterPro"/>
</dbReference>
<dbReference type="PANTHER" id="PTHR12084:SF0">
    <property type="entry name" value="NUCLEAR PORE GLYCOPROTEIN P62"/>
    <property type="match status" value="1"/>
</dbReference>
<feature type="domain" description="Nucleoporin NSP1-like C-terminal" evidence="9">
    <location>
        <begin position="21"/>
        <end position="122"/>
    </location>
</feature>
<evidence type="ECO:0000256" key="2">
    <source>
        <dbReference type="ARBA" id="ARBA00005911"/>
    </source>
</evidence>
<dbReference type="Gene3D" id="1.20.5.170">
    <property type="match status" value="1"/>
</dbReference>
<dbReference type="EMBL" id="HBIV01014329">
    <property type="protein sequence ID" value="CAE0658927.1"/>
    <property type="molecule type" value="Transcribed_RNA"/>
</dbReference>
<organism evidence="10">
    <name type="scientific">Lotharella globosa</name>
    <dbReference type="NCBI Taxonomy" id="91324"/>
    <lineage>
        <taxon>Eukaryota</taxon>
        <taxon>Sar</taxon>
        <taxon>Rhizaria</taxon>
        <taxon>Cercozoa</taxon>
        <taxon>Chlorarachniophyceae</taxon>
        <taxon>Lotharella</taxon>
    </lineage>
</organism>
<comment type="similarity">
    <text evidence="2">Belongs to the nucleoporin NSP1/NUP62 family.</text>
</comment>
<evidence type="ECO:0000259" key="9">
    <source>
        <dbReference type="Pfam" id="PF05064"/>
    </source>
</evidence>
<reference evidence="10" key="1">
    <citation type="submission" date="2021-01" db="EMBL/GenBank/DDBJ databases">
        <authorList>
            <person name="Corre E."/>
            <person name="Pelletier E."/>
            <person name="Niang G."/>
            <person name="Scheremetjew M."/>
            <person name="Finn R."/>
            <person name="Kale V."/>
            <person name="Holt S."/>
            <person name="Cochrane G."/>
            <person name="Meng A."/>
            <person name="Brown T."/>
            <person name="Cohen L."/>
        </authorList>
    </citation>
    <scope>NUCLEOTIDE SEQUENCE</scope>
    <source>
        <strain evidence="10">CCCM811</strain>
    </source>
</reference>
<keyword evidence="4" id="KW-0509">mRNA transport</keyword>
<dbReference type="InterPro" id="IPR026010">
    <property type="entry name" value="NSP1/NUP62"/>
</dbReference>
<accession>A0A7S3YQM1</accession>
<keyword evidence="3" id="KW-0813">Transport</keyword>
<dbReference type="AlphaFoldDB" id="A0A7S3YQM1"/>
<protein>
    <recommendedName>
        <fullName evidence="9">Nucleoporin NSP1-like C-terminal domain-containing protein</fullName>
    </recommendedName>
</protein>
<evidence type="ECO:0000256" key="6">
    <source>
        <dbReference type="ARBA" id="ARBA00023010"/>
    </source>
</evidence>
<gene>
    <name evidence="10" type="ORF">LGLO00237_LOCUS10499</name>
</gene>
<evidence type="ECO:0000256" key="7">
    <source>
        <dbReference type="ARBA" id="ARBA00023132"/>
    </source>
</evidence>
<evidence type="ECO:0000256" key="5">
    <source>
        <dbReference type="ARBA" id="ARBA00022927"/>
    </source>
</evidence>
<dbReference type="Pfam" id="PF05064">
    <property type="entry name" value="Nsp1_C"/>
    <property type="match status" value="1"/>
</dbReference>
<keyword evidence="7" id="KW-0906">Nuclear pore complex</keyword>
<evidence type="ECO:0000256" key="1">
    <source>
        <dbReference type="ARBA" id="ARBA00004567"/>
    </source>
</evidence>
<keyword evidence="6" id="KW-0811">Translocation</keyword>
<evidence type="ECO:0000313" key="10">
    <source>
        <dbReference type="EMBL" id="CAE0658927.1"/>
    </source>
</evidence>
<dbReference type="InterPro" id="IPR007758">
    <property type="entry name" value="Nucleoporin_NSP1_C"/>
</dbReference>
<dbReference type="GO" id="GO:0006405">
    <property type="term" value="P:RNA export from nucleus"/>
    <property type="evidence" value="ECO:0007669"/>
    <property type="project" value="TreeGrafter"/>
</dbReference>
<dbReference type="GO" id="GO:0006606">
    <property type="term" value="P:protein import into nucleus"/>
    <property type="evidence" value="ECO:0007669"/>
    <property type="project" value="TreeGrafter"/>
</dbReference>
<name>A0A7S3YQM1_9EUKA</name>
<dbReference type="GO" id="GO:0044613">
    <property type="term" value="C:nuclear pore central transport channel"/>
    <property type="evidence" value="ECO:0007669"/>
    <property type="project" value="TreeGrafter"/>
</dbReference>
<comment type="subcellular location">
    <subcellularLocation>
        <location evidence="1">Nucleus</location>
        <location evidence="1">Nuclear pore complex</location>
    </subcellularLocation>
</comment>
<evidence type="ECO:0000256" key="4">
    <source>
        <dbReference type="ARBA" id="ARBA00022816"/>
    </source>
</evidence>
<dbReference type="PANTHER" id="PTHR12084">
    <property type="entry name" value="NUCLEAR PORE GLYCOPROTEIN P62-RELATED"/>
    <property type="match status" value="1"/>
</dbReference>
<dbReference type="GO" id="GO:0051028">
    <property type="term" value="P:mRNA transport"/>
    <property type="evidence" value="ECO:0007669"/>
    <property type="project" value="UniProtKB-KW"/>
</dbReference>
<dbReference type="GO" id="GO:0005543">
    <property type="term" value="F:phospholipid binding"/>
    <property type="evidence" value="ECO:0007669"/>
    <property type="project" value="TreeGrafter"/>
</dbReference>
<evidence type="ECO:0000256" key="8">
    <source>
        <dbReference type="ARBA" id="ARBA00023242"/>
    </source>
</evidence>
<evidence type="ECO:0000256" key="3">
    <source>
        <dbReference type="ARBA" id="ARBA00022448"/>
    </source>
</evidence>
<keyword evidence="5" id="KW-0653">Protein transport</keyword>
<proteinExistence type="inferred from homology"/>
<sequence>MIGAGALGVGVFPGDQKNQATSARISGKKVDDIIALWMGDVSDHQRAFTEQAREVMKIDQELIENGNKIQELEKDINRVDRAQRDLVSRLASIEANQESLNKHLNDLVRGLKSDNSNVHGEREDTFLLASQIDKNMQLLEGKLEDVVTKLNKHTEASMDKSNPLTLIIRTLNNHMDSLQWIEQTSAEIESYIDMANDKLQARGC</sequence>